<dbReference type="EMBL" id="QTSX02006035">
    <property type="protein sequence ID" value="KAJ9056097.1"/>
    <property type="molecule type" value="Genomic_DNA"/>
</dbReference>
<evidence type="ECO:0000313" key="1">
    <source>
        <dbReference type="EMBL" id="KAJ9056097.1"/>
    </source>
</evidence>
<keyword evidence="2" id="KW-1185">Reference proteome</keyword>
<organism evidence="1 2">
    <name type="scientific">Entomophthora muscae</name>
    <dbReference type="NCBI Taxonomy" id="34485"/>
    <lineage>
        <taxon>Eukaryota</taxon>
        <taxon>Fungi</taxon>
        <taxon>Fungi incertae sedis</taxon>
        <taxon>Zoopagomycota</taxon>
        <taxon>Entomophthoromycotina</taxon>
        <taxon>Entomophthoromycetes</taxon>
        <taxon>Entomophthorales</taxon>
        <taxon>Entomophthoraceae</taxon>
        <taxon>Entomophthora</taxon>
    </lineage>
</organism>
<evidence type="ECO:0000313" key="2">
    <source>
        <dbReference type="Proteomes" id="UP001165960"/>
    </source>
</evidence>
<sequence>MLMNLGQTLQLHTGRPFQILNNTLGGFPLLGTQDLTPSHTRKRVISFSQITPMGPTPLPGLCSCLMVIPEPSPEGPLAHQDIHQAAPQDHQDFLDLQDRHMGPQDQPLLILVYPYGTLVQALIPASS</sequence>
<name>A0ACC2S1D4_9FUNG</name>
<protein>
    <submittedName>
        <fullName evidence="1">Uncharacterized protein</fullName>
    </submittedName>
</protein>
<accession>A0ACC2S1D4</accession>
<gene>
    <name evidence="1" type="ORF">DSO57_1036563</name>
</gene>
<proteinExistence type="predicted"/>
<reference evidence="1" key="1">
    <citation type="submission" date="2022-04" db="EMBL/GenBank/DDBJ databases">
        <title>Genome of the entomopathogenic fungus Entomophthora muscae.</title>
        <authorList>
            <person name="Elya C."/>
            <person name="Lovett B.R."/>
            <person name="Lee E."/>
            <person name="Macias A.M."/>
            <person name="Hajek A.E."/>
            <person name="De Bivort B.L."/>
            <person name="Kasson M.T."/>
            <person name="De Fine Licht H.H."/>
            <person name="Stajich J.E."/>
        </authorList>
    </citation>
    <scope>NUCLEOTIDE SEQUENCE</scope>
    <source>
        <strain evidence="1">Berkeley</strain>
    </source>
</reference>
<dbReference type="Proteomes" id="UP001165960">
    <property type="component" value="Unassembled WGS sequence"/>
</dbReference>
<comment type="caution">
    <text evidence="1">The sequence shown here is derived from an EMBL/GenBank/DDBJ whole genome shotgun (WGS) entry which is preliminary data.</text>
</comment>